<feature type="non-terminal residue" evidence="4">
    <location>
        <position position="186"/>
    </location>
</feature>
<evidence type="ECO:0000256" key="1">
    <source>
        <dbReference type="ARBA" id="ARBA00022679"/>
    </source>
</evidence>
<gene>
    <name evidence="4" type="ORF">ONB1V03_LOCUS17415</name>
</gene>
<reference evidence="4" key="1">
    <citation type="submission" date="2020-11" db="EMBL/GenBank/DDBJ databases">
        <authorList>
            <person name="Tran Van P."/>
        </authorList>
    </citation>
    <scope>NUCLEOTIDE SEQUENCE</scope>
</reference>
<dbReference type="GO" id="GO:0005874">
    <property type="term" value="C:microtubule"/>
    <property type="evidence" value="ECO:0007669"/>
    <property type="project" value="InterPro"/>
</dbReference>
<keyword evidence="1" id="KW-0808">Transferase</keyword>
<organism evidence="4">
    <name type="scientific">Oppiella nova</name>
    <dbReference type="NCBI Taxonomy" id="334625"/>
    <lineage>
        <taxon>Eukaryota</taxon>
        <taxon>Metazoa</taxon>
        <taxon>Ecdysozoa</taxon>
        <taxon>Arthropoda</taxon>
        <taxon>Chelicerata</taxon>
        <taxon>Arachnida</taxon>
        <taxon>Acari</taxon>
        <taxon>Acariformes</taxon>
        <taxon>Sarcoptiformes</taxon>
        <taxon>Oribatida</taxon>
        <taxon>Brachypylina</taxon>
        <taxon>Oppioidea</taxon>
        <taxon>Oppiidae</taxon>
        <taxon>Oppiella</taxon>
    </lineage>
</organism>
<keyword evidence="5" id="KW-1185">Reference proteome</keyword>
<dbReference type="GO" id="GO:0019799">
    <property type="term" value="F:tubulin N-acetyltransferase activity"/>
    <property type="evidence" value="ECO:0007669"/>
    <property type="project" value="InterPro"/>
</dbReference>
<evidence type="ECO:0000313" key="4">
    <source>
        <dbReference type="EMBL" id="CAD7660852.1"/>
    </source>
</evidence>
<dbReference type="PANTHER" id="PTHR12327">
    <property type="entry name" value="ALPHA-TUBULIN N-ACETYLTRANSFERASE 1"/>
    <property type="match status" value="1"/>
</dbReference>
<dbReference type="EMBL" id="OC936334">
    <property type="protein sequence ID" value="CAD7660852.1"/>
    <property type="molecule type" value="Genomic_DNA"/>
</dbReference>
<evidence type="ECO:0000256" key="2">
    <source>
        <dbReference type="ARBA" id="ARBA00023315"/>
    </source>
</evidence>
<dbReference type="Pfam" id="PF05301">
    <property type="entry name" value="Acetyltransf_16"/>
    <property type="match status" value="1"/>
</dbReference>
<dbReference type="PANTHER" id="PTHR12327:SF0">
    <property type="entry name" value="ALPHA-TUBULIN N-ACETYLTRANSFERASE 1"/>
    <property type="match status" value="1"/>
</dbReference>
<dbReference type="Proteomes" id="UP000728032">
    <property type="component" value="Unassembled WGS sequence"/>
</dbReference>
<evidence type="ECO:0000259" key="3">
    <source>
        <dbReference type="PROSITE" id="PS51730"/>
    </source>
</evidence>
<accession>A0A7R9QWB7</accession>
<name>A0A7R9QWB7_9ACAR</name>
<dbReference type="PROSITE" id="PS51730">
    <property type="entry name" value="GNAT_ATAT"/>
    <property type="match status" value="1"/>
</dbReference>
<evidence type="ECO:0000313" key="5">
    <source>
        <dbReference type="Proteomes" id="UP000728032"/>
    </source>
</evidence>
<dbReference type="AlphaFoldDB" id="A0A7R9QWB7"/>
<sequence length="186" mass="21498">DLIVLSVDHNTSYDVIYSSNHLNITFEHKLSQLSEWIDTLGEESAKAQLLKQSITSYNKLIDERNDDKIYLLLKVDQNVSNCSAVGFVRLGARNLWFSDKSNTNLTQFQNCFCILDFYIRDQRQGLGFVLISSVMRSVSTSAAQFAYDRPTEAMLAFLRKHFGLRQALPQHNHFVIFDDFFTHNNY</sequence>
<dbReference type="EMBL" id="CAJPVJ010021509">
    <property type="protein sequence ID" value="CAG2177988.1"/>
    <property type="molecule type" value="Genomic_DNA"/>
</dbReference>
<feature type="domain" description="N-acetyltransferase" evidence="3">
    <location>
        <begin position="7"/>
        <end position="181"/>
    </location>
</feature>
<dbReference type="Gene3D" id="3.40.630.30">
    <property type="match status" value="1"/>
</dbReference>
<protein>
    <recommendedName>
        <fullName evidence="3">N-acetyltransferase domain-containing protein</fullName>
    </recommendedName>
</protein>
<proteinExistence type="predicted"/>
<dbReference type="InterPro" id="IPR038746">
    <property type="entry name" value="Atat"/>
</dbReference>
<dbReference type="InterPro" id="IPR007965">
    <property type="entry name" value="GNAT_ATAT"/>
</dbReference>
<keyword evidence="2" id="KW-0012">Acyltransferase</keyword>
<dbReference type="OrthoDB" id="447510at2759"/>